<dbReference type="PANTHER" id="PTHR11266">
    <property type="entry name" value="PEROXISOMAL MEMBRANE PROTEIN 2, PXMP2 MPV17"/>
    <property type="match status" value="1"/>
</dbReference>
<evidence type="ECO:0000256" key="2">
    <source>
        <dbReference type="ARBA" id="ARBA00006824"/>
    </source>
</evidence>
<proteinExistence type="inferred from homology"/>
<dbReference type="GO" id="GO:0005737">
    <property type="term" value="C:cytoplasm"/>
    <property type="evidence" value="ECO:0007669"/>
    <property type="project" value="TreeGrafter"/>
</dbReference>
<sequence length="616" mass="66226">MVLSWCLPLVVVATVPGVPVSSVFSLVADGDTVPLQRFEKSLQRGVGPAATTATVGRFSGAGRVACRFASLWAFERATLRRVGDEVPTSGNASALDFELFAGEKYALRLEGDRTEWIMLWVDRSEKKVTRDSLPAGEHLSAPFVLSSTLTLDAGAVLRWRGGADATAFVTCSPSCSVNGKGAIDANGIAGNAILVLGEATLRDVLVFGSASWAIRVRANDVRIYGLKVFSGADGIDVDGASHVLVDDVVVNSWDDALVVKTTSASDPATSVRFANAMVWTRKSAFKVGTESLADFRDVTFADIEGYDLDRGCVVILRDGATARDLSFRNATLFFKAWHDAYQRYATGLEIEVEHRGNSTANSSVADVRFSDIRIQGPLLYAAAFKSVEADPLKSVLLSAVDVDLNAASSSSSGALRHQNATYLVACINTYVDPSVGALDLRVKWNGHEDDWPLGVSPTWPHHLPPPRAFFLPLCDLCCQRLEGGEFDGRRTTQFVFVAITVMGPANHGFELVMERVFPGTALRQVGAKVVSRVCCAPVFLSLNFASLAMVRDGDPVTAVTTNVVPAWLTGTMFWPAASAFTYRVVPVAGRAAFGSVLGAFWSTYLSFVAHRRPLPL</sequence>
<dbReference type="AlphaFoldDB" id="A0AAD7UD72"/>
<evidence type="ECO:0000256" key="5">
    <source>
        <dbReference type="ARBA" id="ARBA00023136"/>
    </source>
</evidence>
<protein>
    <submittedName>
        <fullName evidence="7">Uncharacterized protein</fullName>
    </submittedName>
</protein>
<name>A0AAD7UD72_9STRA</name>
<keyword evidence="3" id="KW-0812">Transmembrane</keyword>
<keyword evidence="5" id="KW-0472">Membrane</keyword>
<evidence type="ECO:0000313" key="7">
    <source>
        <dbReference type="EMBL" id="KAJ8602948.1"/>
    </source>
</evidence>
<reference evidence="7" key="1">
    <citation type="submission" date="2023-01" db="EMBL/GenBank/DDBJ databases">
        <title>Metagenome sequencing of chrysophaentin producing Chrysophaeum taylorii.</title>
        <authorList>
            <person name="Davison J."/>
            <person name="Bewley C."/>
        </authorList>
    </citation>
    <scope>NUCLEOTIDE SEQUENCE</scope>
    <source>
        <strain evidence="7">NIES-1699</strain>
    </source>
</reference>
<evidence type="ECO:0000256" key="4">
    <source>
        <dbReference type="ARBA" id="ARBA00022989"/>
    </source>
</evidence>
<keyword evidence="8" id="KW-1185">Reference proteome</keyword>
<dbReference type="SUPFAM" id="SSF51126">
    <property type="entry name" value="Pectin lyase-like"/>
    <property type="match status" value="1"/>
</dbReference>
<dbReference type="InterPro" id="IPR011050">
    <property type="entry name" value="Pectin_lyase_fold/virulence"/>
</dbReference>
<dbReference type="InterPro" id="IPR012334">
    <property type="entry name" value="Pectin_lyas_fold"/>
</dbReference>
<keyword evidence="4" id="KW-1133">Transmembrane helix</keyword>
<evidence type="ECO:0000313" key="8">
    <source>
        <dbReference type="Proteomes" id="UP001230188"/>
    </source>
</evidence>
<comment type="similarity">
    <text evidence="2">Belongs to the peroxisomal membrane protein PXMP2/4 family.</text>
</comment>
<gene>
    <name evidence="7" type="ORF">CTAYLR_001538</name>
</gene>
<keyword evidence="6" id="KW-0732">Signal</keyword>
<comment type="caution">
    <text evidence="7">The sequence shown here is derived from an EMBL/GenBank/DDBJ whole genome shotgun (WGS) entry which is preliminary data.</text>
</comment>
<feature type="signal peptide" evidence="6">
    <location>
        <begin position="1"/>
        <end position="17"/>
    </location>
</feature>
<dbReference type="Gene3D" id="2.160.20.10">
    <property type="entry name" value="Single-stranded right-handed beta-helix, Pectin lyase-like"/>
    <property type="match status" value="1"/>
</dbReference>
<evidence type="ECO:0000256" key="3">
    <source>
        <dbReference type="ARBA" id="ARBA00022692"/>
    </source>
</evidence>
<dbReference type="InterPro" id="IPR007248">
    <property type="entry name" value="Mpv17_PMP22"/>
</dbReference>
<evidence type="ECO:0000256" key="6">
    <source>
        <dbReference type="SAM" id="SignalP"/>
    </source>
</evidence>
<dbReference type="GO" id="GO:0016020">
    <property type="term" value="C:membrane"/>
    <property type="evidence" value="ECO:0007669"/>
    <property type="project" value="UniProtKB-SubCell"/>
</dbReference>
<accession>A0AAD7UD72</accession>
<dbReference type="Pfam" id="PF04117">
    <property type="entry name" value="Mpv17_PMP22"/>
    <property type="match status" value="1"/>
</dbReference>
<evidence type="ECO:0000256" key="1">
    <source>
        <dbReference type="ARBA" id="ARBA00004141"/>
    </source>
</evidence>
<dbReference type="Proteomes" id="UP001230188">
    <property type="component" value="Unassembled WGS sequence"/>
</dbReference>
<comment type="subcellular location">
    <subcellularLocation>
        <location evidence="1">Membrane</location>
        <topology evidence="1">Multi-pass membrane protein</topology>
    </subcellularLocation>
</comment>
<organism evidence="7 8">
    <name type="scientific">Chrysophaeum taylorii</name>
    <dbReference type="NCBI Taxonomy" id="2483200"/>
    <lineage>
        <taxon>Eukaryota</taxon>
        <taxon>Sar</taxon>
        <taxon>Stramenopiles</taxon>
        <taxon>Ochrophyta</taxon>
        <taxon>Pelagophyceae</taxon>
        <taxon>Pelagomonadales</taxon>
        <taxon>Pelagomonadaceae</taxon>
        <taxon>Chrysophaeum</taxon>
    </lineage>
</organism>
<dbReference type="EMBL" id="JAQMWT010000362">
    <property type="protein sequence ID" value="KAJ8602948.1"/>
    <property type="molecule type" value="Genomic_DNA"/>
</dbReference>
<feature type="chain" id="PRO_5042267911" evidence="6">
    <location>
        <begin position="18"/>
        <end position="616"/>
    </location>
</feature>